<evidence type="ECO:0000313" key="5">
    <source>
        <dbReference type="EMBL" id="SAM07923.1"/>
    </source>
</evidence>
<dbReference type="PANTHER" id="PTHR42901">
    <property type="entry name" value="ALCOHOL DEHYDROGENASE"/>
    <property type="match status" value="1"/>
</dbReference>
<dbReference type="OMA" id="WRWMWET"/>
<dbReference type="FunCoup" id="A0A163KH61">
    <property type="interactions" value="72"/>
</dbReference>
<evidence type="ECO:0000256" key="2">
    <source>
        <dbReference type="ARBA" id="ARBA00022857"/>
    </source>
</evidence>
<dbReference type="PRINTS" id="PR00080">
    <property type="entry name" value="SDRFAMILY"/>
</dbReference>
<dbReference type="InterPro" id="IPR036291">
    <property type="entry name" value="NAD(P)-bd_dom_sf"/>
</dbReference>
<dbReference type="InterPro" id="IPR002347">
    <property type="entry name" value="SDR_fam"/>
</dbReference>
<evidence type="ECO:0000256" key="3">
    <source>
        <dbReference type="ARBA" id="ARBA00023002"/>
    </source>
</evidence>
<sequence>MGRLQGKTVFITGSSAGIGEACAREFAKEGSNLVLAARRVDRLEKLKQELGERYKDIHVHTVALDVRDKKQIDDAIKSLPSQLQDIDVLVNNAGMVHGVDPLIEVKEEDLDIMFATNVKGLVLLTQAIVPRMKERQTGHVINLGSVAGKEAYAGGSIYCATKHAVDAITKALMIELVDTPIRVSQICPGLVNTEFSTVRFRGDKSKADDVYKGLQPLVAEDIAEIVVFTAGRPSHVNIADLLVFPTCQAASKIVSRNA</sequence>
<dbReference type="FunFam" id="3.40.50.720:FF:000047">
    <property type="entry name" value="NADP-dependent L-serine/L-allo-threonine dehydrogenase"/>
    <property type="match status" value="1"/>
</dbReference>
<dbReference type="EMBL" id="LT554871">
    <property type="protein sequence ID" value="SAM07923.1"/>
    <property type="molecule type" value="Genomic_DNA"/>
</dbReference>
<dbReference type="InParanoid" id="A0A163KH61"/>
<dbReference type="Gene3D" id="3.40.50.720">
    <property type="entry name" value="NAD(P)-binding Rossmann-like Domain"/>
    <property type="match status" value="1"/>
</dbReference>
<evidence type="ECO:0000256" key="4">
    <source>
        <dbReference type="RuleBase" id="RU000363"/>
    </source>
</evidence>
<protein>
    <recommendedName>
        <fullName evidence="7">NAD(P)-binding protein</fullName>
    </recommendedName>
</protein>
<proteinExistence type="inferred from homology"/>
<dbReference type="PANTHER" id="PTHR42901:SF1">
    <property type="entry name" value="ALCOHOL DEHYDROGENASE"/>
    <property type="match status" value="1"/>
</dbReference>
<dbReference type="GO" id="GO:0016616">
    <property type="term" value="F:oxidoreductase activity, acting on the CH-OH group of donors, NAD or NADP as acceptor"/>
    <property type="evidence" value="ECO:0007669"/>
    <property type="project" value="UniProtKB-ARBA"/>
</dbReference>
<evidence type="ECO:0008006" key="7">
    <source>
        <dbReference type="Google" id="ProtNLM"/>
    </source>
</evidence>
<gene>
    <name evidence="5" type="primary">ABSGL_13581.1 scaffold 14267</name>
</gene>
<dbReference type="Pfam" id="PF00106">
    <property type="entry name" value="adh_short"/>
    <property type="match status" value="1"/>
</dbReference>
<dbReference type="Proteomes" id="UP000078561">
    <property type="component" value="Unassembled WGS sequence"/>
</dbReference>
<accession>A0A163KH61</accession>
<keyword evidence="3" id="KW-0560">Oxidoreductase</keyword>
<comment type="similarity">
    <text evidence="1 4">Belongs to the short-chain dehydrogenases/reductases (SDR) family.</text>
</comment>
<dbReference type="AlphaFoldDB" id="A0A163KH61"/>
<dbReference type="STRING" id="4829.A0A163KH61"/>
<dbReference type="OrthoDB" id="6251714at2759"/>
<dbReference type="PROSITE" id="PS00061">
    <property type="entry name" value="ADH_SHORT"/>
    <property type="match status" value="1"/>
</dbReference>
<reference evidence="5" key="1">
    <citation type="submission" date="2016-04" db="EMBL/GenBank/DDBJ databases">
        <authorList>
            <person name="Evans L.H."/>
            <person name="Alamgir A."/>
            <person name="Owens N."/>
            <person name="Weber N.D."/>
            <person name="Virtaneva K."/>
            <person name="Barbian K."/>
            <person name="Babar A."/>
            <person name="Rosenke K."/>
        </authorList>
    </citation>
    <scope>NUCLEOTIDE SEQUENCE [LARGE SCALE GENOMIC DNA]</scope>
    <source>
        <strain evidence="5">CBS 101.48</strain>
    </source>
</reference>
<keyword evidence="2" id="KW-0521">NADP</keyword>
<organism evidence="5">
    <name type="scientific">Absidia glauca</name>
    <name type="common">Pin mould</name>
    <dbReference type="NCBI Taxonomy" id="4829"/>
    <lineage>
        <taxon>Eukaryota</taxon>
        <taxon>Fungi</taxon>
        <taxon>Fungi incertae sedis</taxon>
        <taxon>Mucoromycota</taxon>
        <taxon>Mucoromycotina</taxon>
        <taxon>Mucoromycetes</taxon>
        <taxon>Mucorales</taxon>
        <taxon>Cunninghamellaceae</taxon>
        <taxon>Absidia</taxon>
    </lineage>
</organism>
<evidence type="ECO:0000256" key="1">
    <source>
        <dbReference type="ARBA" id="ARBA00006484"/>
    </source>
</evidence>
<evidence type="ECO:0000313" key="6">
    <source>
        <dbReference type="Proteomes" id="UP000078561"/>
    </source>
</evidence>
<keyword evidence="6" id="KW-1185">Reference proteome</keyword>
<dbReference type="InterPro" id="IPR020904">
    <property type="entry name" value="Sc_DH/Rdtase_CS"/>
</dbReference>
<dbReference type="SUPFAM" id="SSF51735">
    <property type="entry name" value="NAD(P)-binding Rossmann-fold domains"/>
    <property type="match status" value="1"/>
</dbReference>
<name>A0A163KH61_ABSGL</name>
<dbReference type="PRINTS" id="PR00081">
    <property type="entry name" value="GDHRDH"/>
</dbReference>